<dbReference type="EMBL" id="VUMN01000002">
    <property type="protein sequence ID" value="MSS57558.1"/>
    <property type="molecule type" value="Genomic_DNA"/>
</dbReference>
<feature type="domain" description="Cas12f1-like TNB" evidence="2">
    <location>
        <begin position="2"/>
        <end position="65"/>
    </location>
</feature>
<accession>A0A7X2TFA5</accession>
<dbReference type="AlphaFoldDB" id="A0A7X2TFA5"/>
<comment type="caution">
    <text evidence="3">The sequence shown here is derived from an EMBL/GenBank/DDBJ whole genome shotgun (WGS) entry which is preliminary data.</text>
</comment>
<organism evidence="3 4">
    <name type="scientific">Stecheria intestinalis</name>
    <dbReference type="NCBI Taxonomy" id="2606630"/>
    <lineage>
        <taxon>Bacteria</taxon>
        <taxon>Bacillati</taxon>
        <taxon>Bacillota</taxon>
        <taxon>Erysipelotrichia</taxon>
        <taxon>Erysipelotrichales</taxon>
        <taxon>Erysipelotrichaceae</taxon>
        <taxon>Stecheria</taxon>
    </lineage>
</organism>
<dbReference type="GO" id="GO:0003677">
    <property type="term" value="F:DNA binding"/>
    <property type="evidence" value="ECO:0007669"/>
    <property type="project" value="UniProtKB-KW"/>
</dbReference>
<dbReference type="InterPro" id="IPR010095">
    <property type="entry name" value="Cas12f1-like_TNB"/>
</dbReference>
<evidence type="ECO:0000256" key="1">
    <source>
        <dbReference type="ARBA" id="ARBA00023125"/>
    </source>
</evidence>
<protein>
    <submittedName>
        <fullName evidence="3">Transposase</fullName>
    </submittedName>
</protein>
<name>A0A7X2TFA5_9FIRM</name>
<keyword evidence="1" id="KW-0238">DNA-binding</keyword>
<reference evidence="3 4" key="1">
    <citation type="submission" date="2019-08" db="EMBL/GenBank/DDBJ databases">
        <title>In-depth cultivation of the pig gut microbiome towards novel bacterial diversity and tailored functional studies.</title>
        <authorList>
            <person name="Wylensek D."/>
            <person name="Hitch T.C.A."/>
            <person name="Clavel T."/>
        </authorList>
    </citation>
    <scope>NUCLEOTIDE SEQUENCE [LARGE SCALE GENOMIC DNA]</scope>
    <source>
        <strain evidence="3 4">Oil+RF-744-GAM-WT-6</strain>
    </source>
</reference>
<dbReference type="RefSeq" id="WP_154502356.1">
    <property type="nucleotide sequence ID" value="NZ_VUMN01000002.1"/>
</dbReference>
<feature type="non-terminal residue" evidence="3">
    <location>
        <position position="1"/>
    </location>
</feature>
<keyword evidence="4" id="KW-1185">Reference proteome</keyword>
<dbReference type="Proteomes" id="UP000461880">
    <property type="component" value="Unassembled WGS sequence"/>
</dbReference>
<dbReference type="Pfam" id="PF07282">
    <property type="entry name" value="Cas12f1-like_TNB"/>
    <property type="match status" value="1"/>
</dbReference>
<gene>
    <name evidence="3" type="ORF">FYJ51_01365</name>
</gene>
<evidence type="ECO:0000259" key="2">
    <source>
        <dbReference type="Pfam" id="PF07282"/>
    </source>
</evidence>
<sequence>LETKLTYKANESGSSVLKVNPQYTSQRCPRCGAVVKGNRDHSEHLYRCRQCGYTSNDDRIGAMNIYTLGTLWVSGNENPQFDKIKLIEPAESVSVN</sequence>
<evidence type="ECO:0000313" key="4">
    <source>
        <dbReference type="Proteomes" id="UP000461880"/>
    </source>
</evidence>
<proteinExistence type="predicted"/>
<evidence type="ECO:0000313" key="3">
    <source>
        <dbReference type="EMBL" id="MSS57558.1"/>
    </source>
</evidence>